<feature type="binding site" evidence="9">
    <location>
        <begin position="156"/>
        <end position="159"/>
    </location>
    <ligand>
        <name>substrate</name>
    </ligand>
</feature>
<dbReference type="RefSeq" id="WP_046505521.1">
    <property type="nucleotide sequence ID" value="NZ_LN831776.1"/>
</dbReference>
<comment type="similarity">
    <text evidence="2 7">Belongs to the UDP-glucose/GDP-mannose dehydrogenase family.</text>
</comment>
<name>A0A0E3WIY5_9BACL</name>
<dbReference type="EC" id="1.1.1.22" evidence="3 7"/>
<dbReference type="Pfam" id="PF03721">
    <property type="entry name" value="UDPG_MGDP_dh_N"/>
    <property type="match status" value="1"/>
</dbReference>
<protein>
    <recommendedName>
        <fullName evidence="3 7">UDP-glucose 6-dehydrogenase</fullName>
        <ecNumber evidence="3 7">1.1.1.22</ecNumber>
    </recommendedName>
</protein>
<dbReference type="AlphaFoldDB" id="A0A0E3WIY5"/>
<dbReference type="InterPro" id="IPR008927">
    <property type="entry name" value="6-PGluconate_DH-like_C_sf"/>
</dbReference>
<dbReference type="NCBIfam" id="TIGR03026">
    <property type="entry name" value="NDP-sugDHase"/>
    <property type="match status" value="1"/>
</dbReference>
<dbReference type="GO" id="GO:0003979">
    <property type="term" value="F:UDP-glucose 6-dehydrogenase activity"/>
    <property type="evidence" value="ECO:0007669"/>
    <property type="project" value="UniProtKB-EC"/>
</dbReference>
<feature type="binding site" evidence="9">
    <location>
        <position position="327"/>
    </location>
    <ligand>
        <name>substrate</name>
    </ligand>
</feature>
<dbReference type="SMART" id="SM00984">
    <property type="entry name" value="UDPG_MGDP_dh_C"/>
    <property type="match status" value="1"/>
</dbReference>
<dbReference type="EMBL" id="LN831776">
    <property type="protein sequence ID" value="CQR57848.1"/>
    <property type="molecule type" value="Genomic_DNA"/>
</dbReference>
<dbReference type="PIRSF" id="PIRSF500134">
    <property type="entry name" value="UDPglc_DH_bac"/>
    <property type="match status" value="1"/>
</dbReference>
<dbReference type="PANTHER" id="PTHR43750">
    <property type="entry name" value="UDP-GLUCOSE 6-DEHYDROGENASE TUAD"/>
    <property type="match status" value="1"/>
</dbReference>
<dbReference type="KEGG" id="pri:PRIO_5459"/>
<dbReference type="Gene3D" id="3.40.50.720">
    <property type="entry name" value="NAD(P)-binding Rossmann-like Domain"/>
    <property type="match status" value="2"/>
</dbReference>
<evidence type="ECO:0000313" key="13">
    <source>
        <dbReference type="Proteomes" id="UP000033163"/>
    </source>
</evidence>
<feature type="domain" description="UDP-glucose/GDP-mannose dehydrogenase C-terminal" evidence="11">
    <location>
        <begin position="320"/>
        <end position="425"/>
    </location>
</feature>
<evidence type="ECO:0000256" key="6">
    <source>
        <dbReference type="ARBA" id="ARBA00047473"/>
    </source>
</evidence>
<dbReference type="SUPFAM" id="SSF51735">
    <property type="entry name" value="NAD(P)-binding Rossmann-fold domains"/>
    <property type="match status" value="1"/>
</dbReference>
<feature type="binding site" evidence="10">
    <location>
        <position position="36"/>
    </location>
    <ligand>
        <name>NAD(+)</name>
        <dbReference type="ChEBI" id="CHEBI:57540"/>
    </ligand>
</feature>
<dbReference type="GO" id="GO:0051287">
    <property type="term" value="F:NAD binding"/>
    <property type="evidence" value="ECO:0007669"/>
    <property type="project" value="InterPro"/>
</dbReference>
<evidence type="ECO:0000256" key="4">
    <source>
        <dbReference type="ARBA" id="ARBA00023002"/>
    </source>
</evidence>
<feature type="binding site" evidence="9">
    <location>
        <position position="264"/>
    </location>
    <ligand>
        <name>substrate</name>
    </ligand>
</feature>
<dbReference type="InterPro" id="IPR028357">
    <property type="entry name" value="UDPglc_DH_bac"/>
</dbReference>
<dbReference type="PANTHER" id="PTHR43750:SF3">
    <property type="entry name" value="UDP-GLUCOSE 6-DEHYDROGENASE TUAD"/>
    <property type="match status" value="1"/>
</dbReference>
<dbReference type="InterPro" id="IPR036220">
    <property type="entry name" value="UDP-Glc/GDP-Man_DH_C_sf"/>
</dbReference>
<proteinExistence type="inferred from homology"/>
<feature type="active site" description="Nucleophile" evidence="8">
    <location>
        <position position="267"/>
    </location>
</feature>
<feature type="binding site" evidence="10">
    <location>
        <position position="270"/>
    </location>
    <ligand>
        <name>NAD(+)</name>
        <dbReference type="ChEBI" id="CHEBI:57540"/>
    </ligand>
</feature>
<comment type="catalytic activity">
    <reaction evidence="6 7">
        <text>UDP-alpha-D-glucose + 2 NAD(+) + H2O = UDP-alpha-D-glucuronate + 2 NADH + 3 H(+)</text>
        <dbReference type="Rhea" id="RHEA:23596"/>
        <dbReference type="ChEBI" id="CHEBI:15377"/>
        <dbReference type="ChEBI" id="CHEBI:15378"/>
        <dbReference type="ChEBI" id="CHEBI:57540"/>
        <dbReference type="ChEBI" id="CHEBI:57945"/>
        <dbReference type="ChEBI" id="CHEBI:58052"/>
        <dbReference type="ChEBI" id="CHEBI:58885"/>
        <dbReference type="EC" id="1.1.1.22"/>
    </reaction>
</comment>
<dbReference type="InterPro" id="IPR001732">
    <property type="entry name" value="UDP-Glc/GDP-Man_DH_N"/>
</dbReference>
<keyword evidence="5 7" id="KW-0520">NAD</keyword>
<comment type="pathway">
    <text evidence="1">Nucleotide-sugar biosynthesis; UDP-alpha-D-glucuronate biosynthesis; UDP-alpha-D-glucuronate from UDP-alpha-D-glucose: step 1/1.</text>
</comment>
<evidence type="ECO:0000256" key="3">
    <source>
        <dbReference type="ARBA" id="ARBA00012954"/>
    </source>
</evidence>
<feature type="binding site" evidence="9">
    <location>
        <position position="211"/>
    </location>
    <ligand>
        <name>substrate</name>
    </ligand>
</feature>
<feature type="binding site" evidence="10">
    <location>
        <position position="122"/>
    </location>
    <ligand>
        <name>NAD(+)</name>
        <dbReference type="ChEBI" id="CHEBI:57540"/>
    </ligand>
</feature>
<dbReference type="Pfam" id="PF00984">
    <property type="entry name" value="UDPG_MGDP_dh"/>
    <property type="match status" value="1"/>
</dbReference>
<dbReference type="Pfam" id="PF03720">
    <property type="entry name" value="UDPG_MGDP_dh_C"/>
    <property type="match status" value="1"/>
</dbReference>
<evidence type="ECO:0000256" key="2">
    <source>
        <dbReference type="ARBA" id="ARBA00006601"/>
    </source>
</evidence>
<keyword evidence="4 7" id="KW-0560">Oxidoreductase</keyword>
<dbReference type="Gene3D" id="1.20.5.100">
    <property type="entry name" value="Cytochrome c1, transmembrane anchor, C-terminal"/>
    <property type="match status" value="1"/>
</dbReference>
<feature type="binding site" evidence="10">
    <location>
        <position position="31"/>
    </location>
    <ligand>
        <name>NAD(+)</name>
        <dbReference type="ChEBI" id="CHEBI:57540"/>
    </ligand>
</feature>
<dbReference type="InterPro" id="IPR036291">
    <property type="entry name" value="NAD(P)-bd_dom_sf"/>
</dbReference>
<feature type="binding site" evidence="10">
    <location>
        <position position="334"/>
    </location>
    <ligand>
        <name>NAD(+)</name>
        <dbReference type="ChEBI" id="CHEBI:57540"/>
    </ligand>
</feature>
<evidence type="ECO:0000256" key="10">
    <source>
        <dbReference type="PIRSR" id="PIRSR500134-3"/>
    </source>
</evidence>
<organism evidence="12 13">
    <name type="scientific">Paenibacillus riograndensis SBR5</name>
    <dbReference type="NCBI Taxonomy" id="1073571"/>
    <lineage>
        <taxon>Bacteria</taxon>
        <taxon>Bacillati</taxon>
        <taxon>Bacillota</taxon>
        <taxon>Bacilli</taxon>
        <taxon>Bacillales</taxon>
        <taxon>Paenibacillaceae</taxon>
        <taxon>Paenibacillus</taxon>
        <taxon>Paenibacillus sonchi group</taxon>
    </lineage>
</organism>
<reference evidence="13" key="1">
    <citation type="submission" date="2015-03" db="EMBL/GenBank/DDBJ databases">
        <authorList>
            <person name="Wibberg D."/>
        </authorList>
    </citation>
    <scope>NUCLEOTIDE SEQUENCE [LARGE SCALE GENOMIC DNA]</scope>
</reference>
<dbReference type="PIRSF" id="PIRSF000124">
    <property type="entry name" value="UDPglc_GDPman_dh"/>
    <property type="match status" value="1"/>
</dbReference>
<evidence type="ECO:0000256" key="8">
    <source>
        <dbReference type="PIRSR" id="PIRSR500134-1"/>
    </source>
</evidence>
<dbReference type="InterPro" id="IPR014027">
    <property type="entry name" value="UDP-Glc/GDP-Man_DH_C"/>
</dbReference>
<evidence type="ECO:0000256" key="5">
    <source>
        <dbReference type="ARBA" id="ARBA00023027"/>
    </source>
</evidence>
<dbReference type="SUPFAM" id="SSF52413">
    <property type="entry name" value="UDP-glucose/GDP-mannose dehydrogenase C-terminal domain"/>
    <property type="match status" value="1"/>
</dbReference>
<dbReference type="Proteomes" id="UP000033163">
    <property type="component" value="Chromosome I"/>
</dbReference>
<sequence length="440" mass="48839">MSKIAVVGTGYVGLVSGAILSDFGHTITCVDIDETKINNLKQGIIPIYEPGLENVVKKNYKNKRLDFTTNIKEAVENNDVIFIAVGTPPADDGSADLQYVLAVAKSIAEYMNGYKVIVDKSTVPIGTGQKVKAMIQETLISRGLEYAFDVVSNPEFLREGSAVQDFTHPDRVVIGAESDRAFEVMKEVYRVLYINETPFVETNIETAEMIKYASNAFLAMKITFINEVANVCEQVGADVQKVAKAMGQDGRISPKFLHAGPGYGGSCFPKDTMALARIAQDVGEPISLIETTVQANERQKKRMVDKIVSAMEDVNGKTIAVLGITFKPKTDDMRDAPSLIILPELVSRGAKLKIYDPEGKKEGTWRLKNIEEAIEWSEDTYDAIKDTEAIVLLTEWNEFRNLDFDKLRDINGGEFFFDLRNIYNKATMLEKGFKYYGVGV</sequence>
<accession>A0A0E3WIY5</accession>
<dbReference type="GO" id="GO:0000271">
    <property type="term" value="P:polysaccharide biosynthetic process"/>
    <property type="evidence" value="ECO:0007669"/>
    <property type="project" value="InterPro"/>
</dbReference>
<dbReference type="SUPFAM" id="SSF48179">
    <property type="entry name" value="6-phosphogluconate dehydrogenase C-terminal domain-like"/>
    <property type="match status" value="1"/>
</dbReference>
<evidence type="ECO:0000256" key="7">
    <source>
        <dbReference type="PIRNR" id="PIRNR000124"/>
    </source>
</evidence>
<feature type="binding site" evidence="10">
    <location>
        <position position="87"/>
    </location>
    <ligand>
        <name>NAD(+)</name>
        <dbReference type="ChEBI" id="CHEBI:57540"/>
    </ligand>
</feature>
<dbReference type="InterPro" id="IPR017476">
    <property type="entry name" value="UDP-Glc/GDP-Man"/>
</dbReference>
<dbReference type="STRING" id="483937.AMQ84_18705"/>
<evidence type="ECO:0000313" key="12">
    <source>
        <dbReference type="EMBL" id="CQR57848.1"/>
    </source>
</evidence>
<dbReference type="HOGENOM" id="CLU_023810_1_2_9"/>
<dbReference type="GO" id="GO:0006065">
    <property type="term" value="P:UDP-glucuronate biosynthetic process"/>
    <property type="evidence" value="ECO:0007669"/>
    <property type="project" value="UniProtKB-UniPathway"/>
</dbReference>
<dbReference type="InterPro" id="IPR014026">
    <property type="entry name" value="UDP-Glc/GDP-Man_DH_dimer"/>
</dbReference>
<feature type="binding site" evidence="9">
    <location>
        <begin position="256"/>
        <end position="260"/>
    </location>
    <ligand>
        <name>substrate</name>
    </ligand>
</feature>
<gene>
    <name evidence="12" type="primary">rkpK</name>
    <name evidence="12" type="ORF">PRIO_5459</name>
</gene>
<dbReference type="PATRIC" id="fig|1073571.4.peg.5850"/>
<dbReference type="UniPathway" id="UPA00038">
    <property type="reaction ID" value="UER00491"/>
</dbReference>
<evidence type="ECO:0000259" key="11">
    <source>
        <dbReference type="SMART" id="SM00984"/>
    </source>
</evidence>
<feature type="binding site" evidence="10">
    <location>
        <position position="159"/>
    </location>
    <ligand>
        <name>NAD(+)</name>
        <dbReference type="ChEBI" id="CHEBI:57540"/>
    </ligand>
</feature>
<evidence type="ECO:0000256" key="1">
    <source>
        <dbReference type="ARBA" id="ARBA00004701"/>
    </source>
</evidence>
<evidence type="ECO:0000256" key="9">
    <source>
        <dbReference type="PIRSR" id="PIRSR500134-2"/>
    </source>
</evidence>